<proteinExistence type="predicted"/>
<reference evidence="1" key="2">
    <citation type="journal article" date="2024" name="Plant">
        <title>Genomic evolution and insights into agronomic trait innovations of Sesamum species.</title>
        <authorList>
            <person name="Miao H."/>
            <person name="Wang L."/>
            <person name="Qu L."/>
            <person name="Liu H."/>
            <person name="Sun Y."/>
            <person name="Le M."/>
            <person name="Wang Q."/>
            <person name="Wei S."/>
            <person name="Zheng Y."/>
            <person name="Lin W."/>
            <person name="Duan Y."/>
            <person name="Cao H."/>
            <person name="Xiong S."/>
            <person name="Wang X."/>
            <person name="Wei L."/>
            <person name="Li C."/>
            <person name="Ma Q."/>
            <person name="Ju M."/>
            <person name="Zhao R."/>
            <person name="Li G."/>
            <person name="Mu C."/>
            <person name="Tian Q."/>
            <person name="Mei H."/>
            <person name="Zhang T."/>
            <person name="Gao T."/>
            <person name="Zhang H."/>
        </authorList>
    </citation>
    <scope>NUCLEOTIDE SEQUENCE</scope>
    <source>
        <strain evidence="1">G01</strain>
    </source>
</reference>
<name>A0AAW2JNU7_9LAMI</name>
<gene>
    <name evidence="1" type="ORF">Sangu_3179500</name>
</gene>
<evidence type="ECO:0000313" key="1">
    <source>
        <dbReference type="EMBL" id="KAL0295888.1"/>
    </source>
</evidence>
<accession>A0AAW2JNU7</accession>
<protein>
    <submittedName>
        <fullName evidence="1">Uncharacterized protein</fullName>
    </submittedName>
</protein>
<sequence length="113" mass="12765">MSLTKAGRRSMEGLYPYRRRSLNIHTDIHLVSSAMDLDSNETNEFTASPIVMINGSSQHDLLLNSQNFCHSIPAGAENSSLSRLCYRKLWGSWNSRALILLYSLSGERLSFKK</sequence>
<comment type="caution">
    <text evidence="1">The sequence shown here is derived from an EMBL/GenBank/DDBJ whole genome shotgun (WGS) entry which is preliminary data.</text>
</comment>
<reference evidence="1" key="1">
    <citation type="submission" date="2020-06" db="EMBL/GenBank/DDBJ databases">
        <authorList>
            <person name="Li T."/>
            <person name="Hu X."/>
            <person name="Zhang T."/>
            <person name="Song X."/>
            <person name="Zhang H."/>
            <person name="Dai N."/>
            <person name="Sheng W."/>
            <person name="Hou X."/>
            <person name="Wei L."/>
        </authorList>
    </citation>
    <scope>NUCLEOTIDE SEQUENCE</scope>
    <source>
        <strain evidence="1">G01</strain>
        <tissue evidence="1">Leaf</tissue>
    </source>
</reference>
<organism evidence="1">
    <name type="scientific">Sesamum angustifolium</name>
    <dbReference type="NCBI Taxonomy" id="2727405"/>
    <lineage>
        <taxon>Eukaryota</taxon>
        <taxon>Viridiplantae</taxon>
        <taxon>Streptophyta</taxon>
        <taxon>Embryophyta</taxon>
        <taxon>Tracheophyta</taxon>
        <taxon>Spermatophyta</taxon>
        <taxon>Magnoliopsida</taxon>
        <taxon>eudicotyledons</taxon>
        <taxon>Gunneridae</taxon>
        <taxon>Pentapetalae</taxon>
        <taxon>asterids</taxon>
        <taxon>lamiids</taxon>
        <taxon>Lamiales</taxon>
        <taxon>Pedaliaceae</taxon>
        <taxon>Sesamum</taxon>
    </lineage>
</organism>
<dbReference type="EMBL" id="JACGWK010000567">
    <property type="protein sequence ID" value="KAL0295888.1"/>
    <property type="molecule type" value="Genomic_DNA"/>
</dbReference>
<dbReference type="AlphaFoldDB" id="A0AAW2JNU7"/>